<dbReference type="SUPFAM" id="SSF88946">
    <property type="entry name" value="Sigma2 domain of RNA polymerase sigma factors"/>
    <property type="match status" value="1"/>
</dbReference>
<dbReference type="SUPFAM" id="SSF88659">
    <property type="entry name" value="Sigma3 and sigma4 domains of RNA polymerase sigma factors"/>
    <property type="match status" value="1"/>
</dbReference>
<dbReference type="Gene3D" id="1.10.1740.10">
    <property type="match status" value="1"/>
</dbReference>
<feature type="domain" description="RNA polymerase sigma-70 region 2" evidence="6">
    <location>
        <begin position="16"/>
        <end position="77"/>
    </location>
</feature>
<dbReference type="Gene3D" id="3.10.450.50">
    <property type="match status" value="1"/>
</dbReference>
<dbReference type="NCBIfam" id="TIGR02937">
    <property type="entry name" value="sigma70-ECF"/>
    <property type="match status" value="1"/>
</dbReference>
<organism evidence="8 9">
    <name type="scientific">Actinomadura sediminis</name>
    <dbReference type="NCBI Taxonomy" id="1038904"/>
    <lineage>
        <taxon>Bacteria</taxon>
        <taxon>Bacillati</taxon>
        <taxon>Actinomycetota</taxon>
        <taxon>Actinomycetes</taxon>
        <taxon>Streptosporangiales</taxon>
        <taxon>Thermomonosporaceae</taxon>
        <taxon>Actinomadura</taxon>
    </lineage>
</organism>
<feature type="domain" description="RNA polymerase sigma factor 70 region 4 type 2" evidence="7">
    <location>
        <begin position="124"/>
        <end position="175"/>
    </location>
</feature>
<accession>A0ABW3EGI9</accession>
<dbReference type="Pfam" id="PF04542">
    <property type="entry name" value="Sigma70_r2"/>
    <property type="match status" value="1"/>
</dbReference>
<evidence type="ECO:0000313" key="9">
    <source>
        <dbReference type="Proteomes" id="UP001596972"/>
    </source>
</evidence>
<evidence type="ECO:0000259" key="7">
    <source>
        <dbReference type="Pfam" id="PF08281"/>
    </source>
</evidence>
<name>A0ABW3EGI9_9ACTN</name>
<dbReference type="InterPro" id="IPR032710">
    <property type="entry name" value="NTF2-like_dom_sf"/>
</dbReference>
<evidence type="ECO:0000313" key="8">
    <source>
        <dbReference type="EMBL" id="MFD0898836.1"/>
    </source>
</evidence>
<dbReference type="InterPro" id="IPR036388">
    <property type="entry name" value="WH-like_DNA-bd_sf"/>
</dbReference>
<keyword evidence="9" id="KW-1185">Reference proteome</keyword>
<dbReference type="InterPro" id="IPR052704">
    <property type="entry name" value="ECF_Sigma-70_Domain"/>
</dbReference>
<comment type="similarity">
    <text evidence="1">Belongs to the sigma-70 factor family. ECF subfamily.</text>
</comment>
<dbReference type="RefSeq" id="WP_378295629.1">
    <property type="nucleotide sequence ID" value="NZ_JBHTJA010000001.1"/>
</dbReference>
<keyword evidence="4" id="KW-0731">Sigma factor</keyword>
<evidence type="ECO:0000256" key="2">
    <source>
        <dbReference type="ARBA" id="ARBA00011344"/>
    </source>
</evidence>
<dbReference type="PANTHER" id="PTHR30173">
    <property type="entry name" value="SIGMA 19 FACTOR"/>
    <property type="match status" value="1"/>
</dbReference>
<dbReference type="SUPFAM" id="SSF54427">
    <property type="entry name" value="NTF2-like"/>
    <property type="match status" value="1"/>
</dbReference>
<proteinExistence type="inferred from homology"/>
<keyword evidence="5" id="KW-0804">Transcription</keyword>
<evidence type="ECO:0000259" key="6">
    <source>
        <dbReference type="Pfam" id="PF04542"/>
    </source>
</evidence>
<evidence type="ECO:0000256" key="1">
    <source>
        <dbReference type="ARBA" id="ARBA00010641"/>
    </source>
</evidence>
<dbReference type="EMBL" id="JBHTJA010000001">
    <property type="protein sequence ID" value="MFD0898836.1"/>
    <property type="molecule type" value="Genomic_DNA"/>
</dbReference>
<comment type="caution">
    <text evidence="8">The sequence shown here is derived from an EMBL/GenBank/DDBJ whole genome shotgun (WGS) entry which is preliminary data.</text>
</comment>
<dbReference type="InterPro" id="IPR013324">
    <property type="entry name" value="RNA_pol_sigma_r3/r4-like"/>
</dbReference>
<comment type="subunit">
    <text evidence="2">Interacts transiently with the RNA polymerase catalytic core formed by RpoA, RpoB, RpoC and RpoZ (2 alpha, 1 beta, 1 beta' and 1 omega subunit) to form the RNA polymerase holoenzyme that can initiate transcription.</text>
</comment>
<dbReference type="NCBIfam" id="NF007214">
    <property type="entry name" value="PRK09636.1"/>
    <property type="match status" value="1"/>
</dbReference>
<dbReference type="Gene3D" id="1.10.10.10">
    <property type="entry name" value="Winged helix-like DNA-binding domain superfamily/Winged helix DNA-binding domain"/>
    <property type="match status" value="1"/>
</dbReference>
<reference evidence="9" key="1">
    <citation type="journal article" date="2019" name="Int. J. Syst. Evol. Microbiol.">
        <title>The Global Catalogue of Microorganisms (GCM) 10K type strain sequencing project: providing services to taxonomists for standard genome sequencing and annotation.</title>
        <authorList>
            <consortium name="The Broad Institute Genomics Platform"/>
            <consortium name="The Broad Institute Genome Sequencing Center for Infectious Disease"/>
            <person name="Wu L."/>
            <person name="Ma J."/>
        </authorList>
    </citation>
    <scope>NUCLEOTIDE SEQUENCE [LARGE SCALE GENOMIC DNA]</scope>
    <source>
        <strain evidence="9">JCM 31202</strain>
    </source>
</reference>
<protein>
    <submittedName>
        <fullName evidence="8">RNA polymerase sigma factor SigJ</fullName>
    </submittedName>
</protein>
<gene>
    <name evidence="8" type="primary">sigJ</name>
    <name evidence="8" type="ORF">ACFQ11_00310</name>
</gene>
<dbReference type="Pfam" id="PF08281">
    <property type="entry name" value="Sigma70_r4_2"/>
    <property type="match status" value="1"/>
</dbReference>
<dbReference type="InterPro" id="IPR013249">
    <property type="entry name" value="RNA_pol_sigma70_r4_t2"/>
</dbReference>
<sequence>MSGTSQADRVDEATDLFADHRGLLFSIVYGMLGSRADTDDVLQETWLSWSARKRSADAGDIENPRAYLIRIAVNRALAQQAAMNRRRETYIGTWLPEPLVEPLPEPALSAGTDDAAVRAEAVSMALLVVLETLTPVERAVFVLNEVFGYAHTEIAGMLGRSPATVRQHAHRARERVRARRPRFEVDQSLRRRATERFLEAAIGRDMGALLELLAPDVTLWTDGGGKAPAAGRRPIRGRDNVARVLVSTRVRFPPGMGVEYRRVNGNVSALLFDGDSPFGVLTLDLTADGDRVCGVYAVTNPDKLVGVN</sequence>
<dbReference type="InterPro" id="IPR014284">
    <property type="entry name" value="RNA_pol_sigma-70_dom"/>
</dbReference>
<evidence type="ECO:0000256" key="4">
    <source>
        <dbReference type="ARBA" id="ARBA00023082"/>
    </source>
</evidence>
<dbReference type="InterPro" id="IPR013325">
    <property type="entry name" value="RNA_pol_sigma_r2"/>
</dbReference>
<keyword evidence="3" id="KW-0805">Transcription regulation</keyword>
<dbReference type="PANTHER" id="PTHR30173:SF36">
    <property type="entry name" value="ECF RNA POLYMERASE SIGMA FACTOR SIGJ"/>
    <property type="match status" value="1"/>
</dbReference>
<evidence type="ECO:0000256" key="5">
    <source>
        <dbReference type="ARBA" id="ARBA00023163"/>
    </source>
</evidence>
<dbReference type="Proteomes" id="UP001596972">
    <property type="component" value="Unassembled WGS sequence"/>
</dbReference>
<evidence type="ECO:0000256" key="3">
    <source>
        <dbReference type="ARBA" id="ARBA00023015"/>
    </source>
</evidence>
<dbReference type="InterPro" id="IPR007627">
    <property type="entry name" value="RNA_pol_sigma70_r2"/>
</dbReference>